<name>G0PJM4_CAEBE</name>
<dbReference type="InParanoid" id="G0PJM4"/>
<evidence type="ECO:0000313" key="1">
    <source>
        <dbReference type="EMBL" id="EGT60001.1"/>
    </source>
</evidence>
<dbReference type="HOGENOM" id="CLU_1334789_0_0_1"/>
<dbReference type="EMBL" id="GL380718">
    <property type="protein sequence ID" value="EGT60001.1"/>
    <property type="molecule type" value="Genomic_DNA"/>
</dbReference>
<reference evidence="2" key="1">
    <citation type="submission" date="2011-07" db="EMBL/GenBank/DDBJ databases">
        <authorList>
            <consortium name="Caenorhabditis brenneri Sequencing and Analysis Consortium"/>
            <person name="Wilson R.K."/>
        </authorList>
    </citation>
    <scope>NUCLEOTIDE SEQUENCE [LARGE SCALE GENOMIC DNA]</scope>
    <source>
        <strain evidence="2">PB2801</strain>
    </source>
</reference>
<proteinExistence type="predicted"/>
<dbReference type="AlphaFoldDB" id="G0PJM4"/>
<protein>
    <submittedName>
        <fullName evidence="1">Uncharacterized protein</fullName>
    </submittedName>
</protein>
<organism evidence="2">
    <name type="scientific">Caenorhabditis brenneri</name>
    <name type="common">Nematode worm</name>
    <dbReference type="NCBI Taxonomy" id="135651"/>
    <lineage>
        <taxon>Eukaryota</taxon>
        <taxon>Metazoa</taxon>
        <taxon>Ecdysozoa</taxon>
        <taxon>Nematoda</taxon>
        <taxon>Chromadorea</taxon>
        <taxon>Rhabditida</taxon>
        <taxon>Rhabditina</taxon>
        <taxon>Rhabditomorpha</taxon>
        <taxon>Rhabditoidea</taxon>
        <taxon>Rhabditidae</taxon>
        <taxon>Peloderinae</taxon>
        <taxon>Caenorhabditis</taxon>
    </lineage>
</organism>
<gene>
    <name evidence="1" type="ORF">CAEBREN_00474</name>
</gene>
<evidence type="ECO:0000313" key="2">
    <source>
        <dbReference type="Proteomes" id="UP000008068"/>
    </source>
</evidence>
<keyword evidence="2" id="KW-1185">Reference proteome</keyword>
<dbReference type="Proteomes" id="UP000008068">
    <property type="component" value="Unassembled WGS sequence"/>
</dbReference>
<accession>G0PJM4</accession>
<sequence length="206" mass="23193">MEIGKLKKMTTNGTRSWNSREMLKSSVSLEHIVKKSARLVVPFGIEGVYNTSLSDLPARIRAVVKGEAKVSSTLHSFDFIKEEQLQCQTSSIHRFVISAEEVQQGFAFCTISSMPALQITIFDQTGEEKWSGAIQKNGDHSMFFSSKLEQSVAGQRSEVVEALYFENVKIFEPLSFGAYYIAFSNYSKSHECTFSFQFITLSEQSH</sequence>
<feature type="non-terminal residue" evidence="1">
    <location>
        <position position="206"/>
    </location>
</feature>